<dbReference type="AlphaFoldDB" id="A0A183DHI1"/>
<accession>A0A183DHI1</accession>
<name>A0A183DHI1_9BILA</name>
<evidence type="ECO:0000313" key="2">
    <source>
        <dbReference type="EMBL" id="VDK61054.1"/>
    </source>
</evidence>
<evidence type="ECO:0000313" key="3">
    <source>
        <dbReference type="Proteomes" id="UP000271098"/>
    </source>
</evidence>
<dbReference type="WBParaSite" id="GPUH_0000818101-mRNA-1">
    <property type="protein sequence ID" value="GPUH_0000818101-mRNA-1"/>
    <property type="gene ID" value="GPUH_0000818101"/>
</dbReference>
<dbReference type="EMBL" id="UYRT01023077">
    <property type="protein sequence ID" value="VDK61054.1"/>
    <property type="molecule type" value="Genomic_DNA"/>
</dbReference>
<dbReference type="GO" id="GO:0000049">
    <property type="term" value="F:tRNA binding"/>
    <property type="evidence" value="ECO:0007669"/>
    <property type="project" value="TreeGrafter"/>
</dbReference>
<evidence type="ECO:0000256" key="1">
    <source>
        <dbReference type="SAM" id="Coils"/>
    </source>
</evidence>
<dbReference type="PANTHER" id="PTHR15239:SF6">
    <property type="entry name" value="RIBOSOME QUALITY CONTROL COMPLEX SUBUNIT NEMF"/>
    <property type="match status" value="1"/>
</dbReference>
<reference evidence="2 3" key="2">
    <citation type="submission" date="2018-11" db="EMBL/GenBank/DDBJ databases">
        <authorList>
            <consortium name="Pathogen Informatics"/>
        </authorList>
    </citation>
    <scope>NUCLEOTIDE SEQUENCE [LARGE SCALE GENOMIC DNA]</scope>
</reference>
<evidence type="ECO:0000313" key="4">
    <source>
        <dbReference type="WBParaSite" id="GPUH_0000818101-mRNA-1"/>
    </source>
</evidence>
<keyword evidence="3" id="KW-1185">Reference proteome</keyword>
<protein>
    <submittedName>
        <fullName evidence="4">Helicase</fullName>
    </submittedName>
</protein>
<dbReference type="InterPro" id="IPR051608">
    <property type="entry name" value="RQC_Subunit_NEMF"/>
</dbReference>
<organism evidence="4">
    <name type="scientific">Gongylonema pulchrum</name>
    <dbReference type="NCBI Taxonomy" id="637853"/>
    <lineage>
        <taxon>Eukaryota</taxon>
        <taxon>Metazoa</taxon>
        <taxon>Ecdysozoa</taxon>
        <taxon>Nematoda</taxon>
        <taxon>Chromadorea</taxon>
        <taxon>Rhabditida</taxon>
        <taxon>Spirurina</taxon>
        <taxon>Spiruromorpha</taxon>
        <taxon>Spiruroidea</taxon>
        <taxon>Gongylonematidae</taxon>
        <taxon>Gongylonema</taxon>
    </lineage>
</organism>
<reference evidence="4" key="1">
    <citation type="submission" date="2016-06" db="UniProtKB">
        <authorList>
            <consortium name="WormBaseParasite"/>
        </authorList>
    </citation>
    <scope>IDENTIFICATION</scope>
</reference>
<dbReference type="Proteomes" id="UP000271098">
    <property type="component" value="Unassembled WGS sequence"/>
</dbReference>
<dbReference type="OrthoDB" id="207084at2759"/>
<sequence length="178" mass="20603">VAAEECDTVVYFQILVNIGNEEEDVARVYEAMQHAQRIFDEIRQNPTKGYLTYKTETNSDGTTFEAYQEFHPFKFSQLNDKQCKEFDSFSDCVDEFFSKMESQKIETKALNAERDALKKLDNIIKDQKDRIAALELAQSEKEEIAELIELNSDLVEKALLVVRKIIASQVIFFELEIP</sequence>
<dbReference type="GO" id="GO:1990116">
    <property type="term" value="P:ribosome-associated ubiquitin-dependent protein catabolic process"/>
    <property type="evidence" value="ECO:0007669"/>
    <property type="project" value="TreeGrafter"/>
</dbReference>
<keyword evidence="1" id="KW-0175">Coiled coil</keyword>
<dbReference type="GO" id="GO:1990112">
    <property type="term" value="C:RQC complex"/>
    <property type="evidence" value="ECO:0007669"/>
    <property type="project" value="TreeGrafter"/>
</dbReference>
<feature type="coiled-coil region" evidence="1">
    <location>
        <begin position="100"/>
        <end position="157"/>
    </location>
</feature>
<dbReference type="GO" id="GO:0072344">
    <property type="term" value="P:rescue of stalled ribosome"/>
    <property type="evidence" value="ECO:0007669"/>
    <property type="project" value="TreeGrafter"/>
</dbReference>
<dbReference type="PANTHER" id="PTHR15239">
    <property type="entry name" value="NUCLEAR EXPORT MEDIATOR FACTOR NEMF"/>
    <property type="match status" value="1"/>
</dbReference>
<proteinExistence type="predicted"/>
<gene>
    <name evidence="2" type="ORF">GPUH_LOCUS8169</name>
</gene>
<dbReference type="GO" id="GO:0043023">
    <property type="term" value="F:ribosomal large subunit binding"/>
    <property type="evidence" value="ECO:0007669"/>
    <property type="project" value="TreeGrafter"/>
</dbReference>